<dbReference type="AlphaFoldDB" id="A0ABD5ZI61"/>
<dbReference type="EMBL" id="JBHTAA010000005">
    <property type="protein sequence ID" value="MFC7204784.1"/>
    <property type="molecule type" value="Genomic_DNA"/>
</dbReference>
<evidence type="ECO:0000313" key="1">
    <source>
        <dbReference type="EMBL" id="MFC7204784.1"/>
    </source>
</evidence>
<name>A0ABD5ZI61_9EURY</name>
<organism evidence="1 2">
    <name type="scientific">Haloferax namakaokahaiae</name>
    <dbReference type="NCBI Taxonomy" id="1748331"/>
    <lineage>
        <taxon>Archaea</taxon>
        <taxon>Methanobacteriati</taxon>
        <taxon>Methanobacteriota</taxon>
        <taxon>Stenosarchaea group</taxon>
        <taxon>Halobacteria</taxon>
        <taxon>Halobacteriales</taxon>
        <taxon>Haloferacaceae</taxon>
        <taxon>Haloferax</taxon>
    </lineage>
</organism>
<reference evidence="1 2" key="1">
    <citation type="journal article" date="2019" name="Int. J. Syst. Evol. Microbiol.">
        <title>The Global Catalogue of Microorganisms (GCM) 10K type strain sequencing project: providing services to taxonomists for standard genome sequencing and annotation.</title>
        <authorList>
            <consortium name="The Broad Institute Genomics Platform"/>
            <consortium name="The Broad Institute Genome Sequencing Center for Infectious Disease"/>
            <person name="Wu L."/>
            <person name="Ma J."/>
        </authorList>
    </citation>
    <scope>NUCLEOTIDE SEQUENCE [LARGE SCALE GENOMIC DNA]</scope>
    <source>
        <strain evidence="1 2">DSM 29988</strain>
    </source>
</reference>
<sequence>MSCSECDGDTAVFAVPDDIASYAPDDAKRVSLCGDCLRVHASDDPVTADSNRSLADIVPATDGGAALALVIGMLDSLALNRAAIVTCLEYAEADGVDVHLALDRLAESVPEAHFDVARRHAQLDSFLDA</sequence>
<proteinExistence type="predicted"/>
<dbReference type="RefSeq" id="WP_390224772.1">
    <property type="nucleotide sequence ID" value="NZ_JBHTAA010000005.1"/>
</dbReference>
<accession>A0ABD5ZI61</accession>
<gene>
    <name evidence="1" type="ORF">ACFQJC_14800</name>
</gene>
<evidence type="ECO:0000313" key="2">
    <source>
        <dbReference type="Proteomes" id="UP001596481"/>
    </source>
</evidence>
<dbReference type="Pfam" id="PF19792">
    <property type="entry name" value="DUF6276"/>
    <property type="match status" value="1"/>
</dbReference>
<protein>
    <submittedName>
        <fullName evidence="1">DUF6276 family protein</fullName>
    </submittedName>
</protein>
<comment type="caution">
    <text evidence="1">The sequence shown here is derived from an EMBL/GenBank/DDBJ whole genome shotgun (WGS) entry which is preliminary data.</text>
</comment>
<dbReference type="Proteomes" id="UP001596481">
    <property type="component" value="Unassembled WGS sequence"/>
</dbReference>
<dbReference type="InterPro" id="IPR046243">
    <property type="entry name" value="DUF6276"/>
</dbReference>
<keyword evidence="2" id="KW-1185">Reference proteome</keyword>